<reference evidence="1" key="1">
    <citation type="submission" date="2014-09" db="EMBL/GenBank/DDBJ databases">
        <authorList>
            <person name="Magalhaes I.L.F."/>
            <person name="Oliveira U."/>
            <person name="Santos F.R."/>
            <person name="Vidigal T.H.D.A."/>
            <person name="Brescovit A.D."/>
            <person name="Santos A.J."/>
        </authorList>
    </citation>
    <scope>NUCLEOTIDE SEQUENCE</scope>
    <source>
        <tissue evidence="1">Shoot tissue taken approximately 20 cm above the soil surface</tissue>
    </source>
</reference>
<protein>
    <submittedName>
        <fullName evidence="1">Uncharacterized protein</fullName>
    </submittedName>
</protein>
<name>A0A0A9CXV3_ARUDO</name>
<dbReference type="AlphaFoldDB" id="A0A0A9CXV3"/>
<sequence length="48" mass="5776">MNKITALCKFYSLFLYSKLVDYPFSLDCCIRFMMLRFVYISFLTSNLD</sequence>
<organism evidence="1">
    <name type="scientific">Arundo donax</name>
    <name type="common">Giant reed</name>
    <name type="synonym">Donax arundinaceus</name>
    <dbReference type="NCBI Taxonomy" id="35708"/>
    <lineage>
        <taxon>Eukaryota</taxon>
        <taxon>Viridiplantae</taxon>
        <taxon>Streptophyta</taxon>
        <taxon>Embryophyta</taxon>
        <taxon>Tracheophyta</taxon>
        <taxon>Spermatophyta</taxon>
        <taxon>Magnoliopsida</taxon>
        <taxon>Liliopsida</taxon>
        <taxon>Poales</taxon>
        <taxon>Poaceae</taxon>
        <taxon>PACMAD clade</taxon>
        <taxon>Arundinoideae</taxon>
        <taxon>Arundineae</taxon>
        <taxon>Arundo</taxon>
    </lineage>
</organism>
<dbReference type="EMBL" id="GBRH01219675">
    <property type="protein sequence ID" value="JAD78220.1"/>
    <property type="molecule type" value="Transcribed_RNA"/>
</dbReference>
<proteinExistence type="predicted"/>
<reference evidence="1" key="2">
    <citation type="journal article" date="2015" name="Data Brief">
        <title>Shoot transcriptome of the giant reed, Arundo donax.</title>
        <authorList>
            <person name="Barrero R.A."/>
            <person name="Guerrero F.D."/>
            <person name="Moolhuijzen P."/>
            <person name="Goolsby J.A."/>
            <person name="Tidwell J."/>
            <person name="Bellgard S.E."/>
            <person name="Bellgard M.I."/>
        </authorList>
    </citation>
    <scope>NUCLEOTIDE SEQUENCE</scope>
    <source>
        <tissue evidence="1">Shoot tissue taken approximately 20 cm above the soil surface</tissue>
    </source>
</reference>
<accession>A0A0A9CXV3</accession>
<evidence type="ECO:0000313" key="1">
    <source>
        <dbReference type="EMBL" id="JAD78220.1"/>
    </source>
</evidence>